<accession>A0ABR6XYJ7</accession>
<dbReference type="PANTHER" id="PTHR45871">
    <property type="entry name" value="N-ACETYLGLUCOSAMINYL-PHOSPHATIDYLINOSITOL BIOSYNTHETIC PROTEIN"/>
    <property type="match status" value="1"/>
</dbReference>
<organism evidence="2 3">
    <name type="scientific">Winogradskyella echinorum</name>
    <dbReference type="NCBI Taxonomy" id="538189"/>
    <lineage>
        <taxon>Bacteria</taxon>
        <taxon>Pseudomonadati</taxon>
        <taxon>Bacteroidota</taxon>
        <taxon>Flavobacteriia</taxon>
        <taxon>Flavobacteriales</taxon>
        <taxon>Flavobacteriaceae</taxon>
        <taxon>Winogradskyella</taxon>
    </lineage>
</organism>
<proteinExistence type="predicted"/>
<dbReference type="SUPFAM" id="SSF53756">
    <property type="entry name" value="UDP-Glycosyltransferase/glycogen phosphorylase"/>
    <property type="match status" value="1"/>
</dbReference>
<dbReference type="Proteomes" id="UP000607435">
    <property type="component" value="Unassembled WGS sequence"/>
</dbReference>
<evidence type="ECO:0000259" key="1">
    <source>
        <dbReference type="Pfam" id="PF00534"/>
    </source>
</evidence>
<keyword evidence="3" id="KW-1185">Reference proteome</keyword>
<feature type="domain" description="Glycosyl transferase family 1" evidence="1">
    <location>
        <begin position="184"/>
        <end position="298"/>
    </location>
</feature>
<reference evidence="2 3" key="1">
    <citation type="submission" date="2020-08" db="EMBL/GenBank/DDBJ databases">
        <title>Winogradskyella ouciana sp. nov., isolated from the hadal seawater of the Mariana Trench.</title>
        <authorList>
            <person name="He X."/>
        </authorList>
    </citation>
    <scope>NUCLEOTIDE SEQUENCE [LARGE SCALE GENOMIC DNA]</scope>
    <source>
        <strain evidence="2 3">KCTC 22026</strain>
    </source>
</reference>
<dbReference type="Pfam" id="PF00534">
    <property type="entry name" value="Glycos_transf_1"/>
    <property type="match status" value="1"/>
</dbReference>
<name>A0ABR6XYJ7_9FLAO</name>
<dbReference type="Gene3D" id="3.40.50.2000">
    <property type="entry name" value="Glycogen Phosphorylase B"/>
    <property type="match status" value="2"/>
</dbReference>
<dbReference type="RefSeq" id="WP_186844680.1">
    <property type="nucleotide sequence ID" value="NZ_JACOME010000001.1"/>
</dbReference>
<protein>
    <submittedName>
        <fullName evidence="2">Glycosyltransferase family 4 protein</fullName>
    </submittedName>
</protein>
<dbReference type="PANTHER" id="PTHR45871:SF1">
    <property type="entry name" value="PHOSPHATIDYLINOSITOL N-ACETYLGLUCOSAMINYLTRANSFERASE SUBUNIT A"/>
    <property type="match status" value="1"/>
</dbReference>
<dbReference type="EMBL" id="JACOME010000001">
    <property type="protein sequence ID" value="MBC3845572.1"/>
    <property type="molecule type" value="Genomic_DNA"/>
</dbReference>
<gene>
    <name evidence="2" type="ORF">H6H04_04185</name>
</gene>
<dbReference type="InterPro" id="IPR001296">
    <property type="entry name" value="Glyco_trans_1"/>
</dbReference>
<dbReference type="CDD" id="cd03801">
    <property type="entry name" value="GT4_PimA-like"/>
    <property type="match status" value="1"/>
</dbReference>
<evidence type="ECO:0000313" key="3">
    <source>
        <dbReference type="Proteomes" id="UP000607435"/>
    </source>
</evidence>
<comment type="caution">
    <text evidence="2">The sequence shown here is derived from an EMBL/GenBank/DDBJ whole genome shotgun (WGS) entry which is preliminary data.</text>
</comment>
<evidence type="ECO:0000313" key="2">
    <source>
        <dbReference type="EMBL" id="MBC3845572.1"/>
    </source>
</evidence>
<sequence>MKSKITHIVFLTPGFAESKTDSTTIPALQVYLKSLKATLPNTKMSLLAFQFPFSNNTYHWNGIDVIPLNGKNKHLKKLLIWRKAMRTLLKLHIENPITVIHSFWIGECSLIGSKFSKKHNIKHISTVMGQDANLGNKYVKALMKTNVEIVTLSENHKATLFNNYKLQSKIIPWELDTTSFPVIQESTIDILGVGSLNEVKNYSLFVKIIADLAKTNPNLKVEIIGEGTMRAALEKQIETLELNAIINLTGKLPRQDVLKKMAQAKVLLHTSTYESFGFVFLEALHSGLQVVSFNVGIAEPLPEWKICTSNKEMLGTLKSFFNEPINDKKRVYLTEKNNCIQSYLKLYNE</sequence>